<dbReference type="AlphaFoldDB" id="A0A928UY56"/>
<dbReference type="RefSeq" id="WP_196936706.1">
    <property type="nucleotide sequence ID" value="NZ_MU158698.1"/>
</dbReference>
<protein>
    <submittedName>
        <fullName evidence="1">Conjugative transposon protein TraN</fullName>
    </submittedName>
</protein>
<evidence type="ECO:0000313" key="1">
    <source>
        <dbReference type="EMBL" id="MBE8714847.1"/>
    </source>
</evidence>
<dbReference type="NCBIfam" id="TIGR03780">
    <property type="entry name" value="Bac_Flav_CT_N"/>
    <property type="match status" value="1"/>
</dbReference>
<accession>A0A928UY56</accession>
<proteinExistence type="predicted"/>
<evidence type="ECO:0000313" key="2">
    <source>
        <dbReference type="Proteomes" id="UP000616201"/>
    </source>
</evidence>
<reference evidence="1" key="1">
    <citation type="submission" date="2018-02" db="EMBL/GenBank/DDBJ databases">
        <authorList>
            <person name="Vasarhelyi B.M."/>
            <person name="Deshmukh S."/>
            <person name="Balint B."/>
            <person name="Kukolya J."/>
        </authorList>
    </citation>
    <scope>NUCLEOTIDE SEQUENCE</scope>
    <source>
        <strain evidence="1">KB22</strain>
    </source>
</reference>
<organism evidence="1 2">
    <name type="scientific">Sphingobacterium hungaricum</name>
    <dbReference type="NCBI Taxonomy" id="2082723"/>
    <lineage>
        <taxon>Bacteria</taxon>
        <taxon>Pseudomonadati</taxon>
        <taxon>Bacteroidota</taxon>
        <taxon>Sphingobacteriia</taxon>
        <taxon>Sphingobacteriales</taxon>
        <taxon>Sphingobacteriaceae</taxon>
        <taxon>Sphingobacterium</taxon>
    </lineage>
</organism>
<dbReference type="Pfam" id="PF13595">
    <property type="entry name" value="DUF4138"/>
    <property type="match status" value="1"/>
</dbReference>
<gene>
    <name evidence="1" type="primary">traN</name>
    <name evidence="1" type="ORF">C4F49_14270</name>
</gene>
<dbReference type="Proteomes" id="UP000616201">
    <property type="component" value="Unassembled WGS sequence"/>
</dbReference>
<comment type="caution">
    <text evidence="1">The sequence shown here is derived from an EMBL/GenBank/DDBJ whole genome shotgun (WGS) entry which is preliminary data.</text>
</comment>
<keyword evidence="2" id="KW-1185">Reference proteome</keyword>
<dbReference type="InterPro" id="IPR022298">
    <property type="entry name" value="Conjug_transposon_TraN"/>
</dbReference>
<sequence>MKTLFLILSLLLTGIVNLLAQEKAGTYREELPKIILDGKSSLHIISPEPIRYVDISTHQVIGDIPEPNMLRLKWIKDSTDIDNSETGDLGVVTVVGESFMAQYNLCFFEYLPGLGAVASFEILPQHTKPLAVTVELTTPELKRHALTLLSKRRPVAIRKSSSYGLRAELGGVYTVGDLVLLDIAYYNSTKLSYAIDELRFKIEDKKIAKATNVQSTEIKPIWQLYQHSTFKKQYRNIYVLKKATFPDKKILHIELSEKQISGRTLTLKVKYKDILHADTF</sequence>
<dbReference type="EMBL" id="PRDK01000008">
    <property type="protein sequence ID" value="MBE8714847.1"/>
    <property type="molecule type" value="Genomic_DNA"/>
</dbReference>
<name>A0A928UY56_9SPHI</name>